<evidence type="ECO:0000256" key="1">
    <source>
        <dbReference type="ARBA" id="ARBA00022801"/>
    </source>
</evidence>
<dbReference type="CDD" id="cd02696">
    <property type="entry name" value="MurNAc-LAA"/>
    <property type="match status" value="1"/>
</dbReference>
<dbReference type="InterPro" id="IPR002508">
    <property type="entry name" value="MurNAc-LAA_cat"/>
</dbReference>
<dbReference type="Gene3D" id="3.40.630.40">
    <property type="entry name" value="Zn-dependent exopeptidases"/>
    <property type="match status" value="1"/>
</dbReference>
<dbReference type="AlphaFoldDB" id="A0A6N2T597"/>
<evidence type="ECO:0000259" key="3">
    <source>
        <dbReference type="SMART" id="SM00646"/>
    </source>
</evidence>
<dbReference type="InterPro" id="IPR050695">
    <property type="entry name" value="N-acetylmuramoyl_amidase_3"/>
</dbReference>
<dbReference type="GO" id="GO:0009253">
    <property type="term" value="P:peptidoglycan catabolic process"/>
    <property type="evidence" value="ECO:0007669"/>
    <property type="project" value="InterPro"/>
</dbReference>
<dbReference type="PANTHER" id="PTHR30404">
    <property type="entry name" value="N-ACETYLMURAMOYL-L-ALANINE AMIDASE"/>
    <property type="match status" value="1"/>
</dbReference>
<feature type="signal peptide" evidence="2">
    <location>
        <begin position="1"/>
        <end position="22"/>
    </location>
</feature>
<dbReference type="SMART" id="SM00646">
    <property type="entry name" value="Ami_3"/>
    <property type="match status" value="1"/>
</dbReference>
<evidence type="ECO:0000256" key="2">
    <source>
        <dbReference type="SAM" id="SignalP"/>
    </source>
</evidence>
<accession>A0A6N2T597</accession>
<reference evidence="4" key="1">
    <citation type="submission" date="2019-11" db="EMBL/GenBank/DDBJ databases">
        <authorList>
            <person name="Feng L."/>
        </authorList>
    </citation>
    <scope>NUCLEOTIDE SEQUENCE</scope>
    <source>
        <strain evidence="4">BhanseniiLFYP23</strain>
    </source>
</reference>
<dbReference type="RefSeq" id="WP_009247162.1">
    <property type="nucleotide sequence ID" value="NZ_CACRSY010000009.1"/>
</dbReference>
<gene>
    <name evidence="4" type="primary">cwlD</name>
    <name evidence="4" type="ORF">BHLFYP23_02445</name>
</gene>
<dbReference type="GO" id="GO:0008745">
    <property type="term" value="F:N-acetylmuramoyl-L-alanine amidase activity"/>
    <property type="evidence" value="ECO:0007669"/>
    <property type="project" value="UniProtKB-EC"/>
</dbReference>
<dbReference type="PANTHER" id="PTHR30404:SF0">
    <property type="entry name" value="N-ACETYLMURAMOYL-L-ALANINE AMIDASE AMIC"/>
    <property type="match status" value="1"/>
</dbReference>
<keyword evidence="1 4" id="KW-0378">Hydrolase</keyword>
<keyword evidence="2" id="KW-0732">Signal</keyword>
<protein>
    <submittedName>
        <fullName evidence="4">Germination-specific N-acetylmuramoyl-L-alanine amidase</fullName>
        <ecNumber evidence="4">3.5.1.28</ecNumber>
    </submittedName>
</protein>
<proteinExistence type="predicted"/>
<dbReference type="SUPFAM" id="SSF53187">
    <property type="entry name" value="Zn-dependent exopeptidases"/>
    <property type="match status" value="1"/>
</dbReference>
<dbReference type="EMBL" id="CACRSY010000009">
    <property type="protein sequence ID" value="VYT00954.1"/>
    <property type="molecule type" value="Genomic_DNA"/>
</dbReference>
<dbReference type="GO" id="GO:0030288">
    <property type="term" value="C:outer membrane-bounded periplasmic space"/>
    <property type="evidence" value="ECO:0007669"/>
    <property type="project" value="TreeGrafter"/>
</dbReference>
<evidence type="ECO:0000313" key="4">
    <source>
        <dbReference type="EMBL" id="VYT00954.1"/>
    </source>
</evidence>
<feature type="domain" description="MurNAc-LAA" evidence="3">
    <location>
        <begin position="110"/>
        <end position="222"/>
    </location>
</feature>
<dbReference type="EC" id="3.5.1.28" evidence="4"/>
<name>A0A6N2T597_BLAHA</name>
<sequence>MKKKWLKGAMTICMLCAVYLLSREGAMLTGKSITEEKGLILIDSGHGGIDPGVVGIGGVKEKDINLKIAKELAGALEKKGYKAVLIRKDDNGLYDAESKNKKVQDMQKRCAMIKEEKPLLTVSIHQNSYQDEAVCGPQVFYYKDSLEGANLAKCIQEELNNRLQVEKPRTEKANSTYYLLKRSEGVLNIVETGFLTNKKEAELLRTKEYQKKCAEAICNGILKFLKTVEINKTNVV</sequence>
<organism evidence="4">
    <name type="scientific">Blautia hansenii</name>
    <name type="common">Ruminococcus hansenii</name>
    <dbReference type="NCBI Taxonomy" id="1322"/>
    <lineage>
        <taxon>Bacteria</taxon>
        <taxon>Bacillati</taxon>
        <taxon>Bacillota</taxon>
        <taxon>Clostridia</taxon>
        <taxon>Lachnospirales</taxon>
        <taxon>Lachnospiraceae</taxon>
        <taxon>Blautia</taxon>
    </lineage>
</organism>
<dbReference type="Pfam" id="PF01520">
    <property type="entry name" value="Amidase_3"/>
    <property type="match status" value="1"/>
</dbReference>
<feature type="chain" id="PRO_5038755398" evidence="2">
    <location>
        <begin position="23"/>
        <end position="236"/>
    </location>
</feature>